<proteinExistence type="predicted"/>
<dbReference type="InterPro" id="IPR006059">
    <property type="entry name" value="SBP"/>
</dbReference>
<sequence>MLKILGWAGYDAGLQTAFDSFRQDTGISVSFQGVRNQDDMHALAQKQAFDIACPTTDRLVSWLNSGLIAALDDARIGYDRIDPAFHADAHTIIDGNRMGSPNIWGGAGVGIHRDHVPPGADTLCLIDLFDPVHAGRLAMREDTAFVAAGRALEAAGKLPFPFDDSYRSEARMIANYDVIGAFLTDRAHHVARFWFSEEEGTDAFRSGDCLIGYSWDSTMAQLYRENLPYRFVAPIEGANCYLQNFVLGATADAGLGQDWIAWVNTPKGSALYASALGVNPCAKGAADLMPGDMRAFFRASYPPEALTRLWWQPEQPVWFVRNRGDYARRYRAAARQ</sequence>
<protein>
    <submittedName>
        <fullName evidence="5">Extracellular solute-binding protein</fullName>
    </submittedName>
</protein>
<keyword evidence="4" id="KW-0574">Periplasm</keyword>
<dbReference type="SUPFAM" id="SSF53850">
    <property type="entry name" value="Periplasmic binding protein-like II"/>
    <property type="match status" value="1"/>
</dbReference>
<dbReference type="EMBL" id="CP123584">
    <property type="protein sequence ID" value="WZK90669.1"/>
    <property type="molecule type" value="Genomic_DNA"/>
</dbReference>
<dbReference type="PANTHER" id="PTHR30222">
    <property type="entry name" value="SPERMIDINE/PUTRESCINE-BINDING PERIPLASMIC PROTEIN"/>
    <property type="match status" value="1"/>
</dbReference>
<dbReference type="Gene3D" id="3.40.190.10">
    <property type="entry name" value="Periplasmic binding protein-like II"/>
    <property type="match status" value="2"/>
</dbReference>
<organism evidence="5 6">
    <name type="scientific">Aliisedimentitalea scapharcae</name>
    <dbReference type="NCBI Taxonomy" id="1524259"/>
    <lineage>
        <taxon>Bacteria</taxon>
        <taxon>Pseudomonadati</taxon>
        <taxon>Pseudomonadota</taxon>
        <taxon>Alphaproteobacteria</taxon>
        <taxon>Rhodobacterales</taxon>
        <taxon>Roseobacteraceae</taxon>
        <taxon>Aliisedimentitalea</taxon>
    </lineage>
</organism>
<dbReference type="RefSeq" id="WP_406649625.1">
    <property type="nucleotide sequence ID" value="NZ_CP123584.1"/>
</dbReference>
<keyword evidence="6" id="KW-1185">Reference proteome</keyword>
<accession>A0ABZ2XZ99</accession>
<evidence type="ECO:0000256" key="4">
    <source>
        <dbReference type="ARBA" id="ARBA00022764"/>
    </source>
</evidence>
<keyword evidence="2" id="KW-0813">Transport</keyword>
<reference evidence="5 6" key="1">
    <citation type="submission" date="2023-04" db="EMBL/GenBank/DDBJ databases">
        <title>Complete genome sequence of Alisedimentitalea scapharcae.</title>
        <authorList>
            <person name="Rong J.-C."/>
            <person name="Yi M.-L."/>
            <person name="Zhao Q."/>
        </authorList>
    </citation>
    <scope>NUCLEOTIDE SEQUENCE [LARGE SCALE GENOMIC DNA]</scope>
    <source>
        <strain evidence="5 6">KCTC 42119</strain>
    </source>
</reference>
<dbReference type="PANTHER" id="PTHR30222:SF17">
    <property type="entry name" value="SPERMIDINE_PUTRESCINE-BINDING PERIPLASMIC PROTEIN"/>
    <property type="match status" value="1"/>
</dbReference>
<evidence type="ECO:0000313" key="5">
    <source>
        <dbReference type="EMBL" id="WZK90669.1"/>
    </source>
</evidence>
<name>A0ABZ2XZ99_9RHOB</name>
<evidence type="ECO:0000313" key="6">
    <source>
        <dbReference type="Proteomes" id="UP001623232"/>
    </source>
</evidence>
<dbReference type="Pfam" id="PF13416">
    <property type="entry name" value="SBP_bac_8"/>
    <property type="match status" value="1"/>
</dbReference>
<keyword evidence="3" id="KW-0732">Signal</keyword>
<evidence type="ECO:0000256" key="1">
    <source>
        <dbReference type="ARBA" id="ARBA00004418"/>
    </source>
</evidence>
<gene>
    <name evidence="5" type="ORF">QEZ52_09015</name>
</gene>
<comment type="subcellular location">
    <subcellularLocation>
        <location evidence="1">Periplasm</location>
    </subcellularLocation>
</comment>
<dbReference type="Proteomes" id="UP001623232">
    <property type="component" value="Chromosome"/>
</dbReference>
<dbReference type="InterPro" id="IPR001188">
    <property type="entry name" value="Sperm_putr-bd"/>
</dbReference>
<evidence type="ECO:0000256" key="3">
    <source>
        <dbReference type="ARBA" id="ARBA00022729"/>
    </source>
</evidence>
<dbReference type="PRINTS" id="PR00909">
    <property type="entry name" value="SPERMDNBNDNG"/>
</dbReference>
<evidence type="ECO:0000256" key="2">
    <source>
        <dbReference type="ARBA" id="ARBA00022448"/>
    </source>
</evidence>